<accession>W6MEP5</accession>
<name>W6MEP5_PAGBR</name>
<dbReference type="GO" id="GO:0005576">
    <property type="term" value="C:extracellular region"/>
    <property type="evidence" value="ECO:0007669"/>
    <property type="project" value="TreeGrafter"/>
</dbReference>
<protein>
    <submittedName>
        <fullName evidence="6">Kazal-type-serine-protease-inhibitor-like-3 protein</fullName>
    </submittedName>
</protein>
<dbReference type="InterPro" id="IPR036058">
    <property type="entry name" value="Kazal_dom_sf"/>
</dbReference>
<keyword evidence="2" id="KW-0722">Serine protease inhibitor</keyword>
<keyword evidence="4" id="KW-1133">Transmembrane helix</keyword>
<dbReference type="SUPFAM" id="SSF100895">
    <property type="entry name" value="Kazal-type serine protease inhibitors"/>
    <property type="match status" value="1"/>
</dbReference>
<dbReference type="GO" id="GO:0006508">
    <property type="term" value="P:proteolysis"/>
    <property type="evidence" value="ECO:0007669"/>
    <property type="project" value="UniProtKB-KW"/>
</dbReference>
<dbReference type="EMBL" id="HABX01000051">
    <property type="protein sequence ID" value="CDK12495.1"/>
    <property type="molecule type" value="Transcribed_RNA"/>
</dbReference>
<keyword evidence="1" id="KW-0646">Protease inhibitor</keyword>
<evidence type="ECO:0000256" key="2">
    <source>
        <dbReference type="ARBA" id="ARBA00022900"/>
    </source>
</evidence>
<evidence type="ECO:0000256" key="4">
    <source>
        <dbReference type="SAM" id="Phobius"/>
    </source>
</evidence>
<dbReference type="AlphaFoldDB" id="W6MEP5"/>
<feature type="non-terminal residue" evidence="6">
    <location>
        <position position="1"/>
    </location>
</feature>
<sequence>EYAGESSSSRVTEVVVFLETTMIQIRLSLMVMVMVAAVVVVKAPPQQCVCPTICPFNYQPQCGSDGKTYANECTLGIAMCKNRNLSLKHPGECRATSRPCSDA</sequence>
<proteinExistence type="predicted"/>
<reference evidence="6" key="2">
    <citation type="submission" date="2014-02" db="EMBL/GenBank/DDBJ databases">
        <title>The hermit crab's nose antennal transcriptomics.</title>
        <authorList>
            <person name="Groh K.C."/>
            <person name="Vogel H."/>
            <person name="Stensmyr M.C."/>
            <person name="Grosse-Wilde E."/>
            <person name="Hansson B.S."/>
        </authorList>
    </citation>
    <scope>NUCLEOTIDE SEQUENCE</scope>
    <source>
        <tissue evidence="6">Antennules</tissue>
    </source>
</reference>
<evidence type="ECO:0000256" key="1">
    <source>
        <dbReference type="ARBA" id="ARBA00022690"/>
    </source>
</evidence>
<feature type="transmembrane region" description="Helical" evidence="4">
    <location>
        <begin position="23"/>
        <end position="41"/>
    </location>
</feature>
<dbReference type="InterPro" id="IPR050653">
    <property type="entry name" value="Prot_Inhib_GrowthFact_Antg"/>
</dbReference>
<dbReference type="InterPro" id="IPR002350">
    <property type="entry name" value="Kazal_dom"/>
</dbReference>
<keyword evidence="6" id="KW-0645">Protease</keyword>
<evidence type="ECO:0000256" key="3">
    <source>
        <dbReference type="ARBA" id="ARBA00023157"/>
    </source>
</evidence>
<reference evidence="6" key="1">
    <citation type="submission" date="2013-06" db="EMBL/GenBank/DDBJ databases">
        <authorList>
            <person name="Groh K."/>
        </authorList>
    </citation>
    <scope>NUCLEOTIDE SEQUENCE</scope>
    <source>
        <tissue evidence="6">Antennules</tissue>
    </source>
</reference>
<dbReference type="CDD" id="cd00104">
    <property type="entry name" value="KAZAL_FS"/>
    <property type="match status" value="1"/>
</dbReference>
<keyword evidence="6" id="KW-0378">Hydrolase</keyword>
<dbReference type="Pfam" id="PF00050">
    <property type="entry name" value="Kazal_1"/>
    <property type="match status" value="1"/>
</dbReference>
<feature type="non-terminal residue" evidence="6">
    <location>
        <position position="103"/>
    </location>
</feature>
<organism evidence="6">
    <name type="scientific">Pagurus bernhardus</name>
    <name type="common">Common hermit crab</name>
    <name type="synonym">Eupagurus bernhardus</name>
    <dbReference type="NCBI Taxonomy" id="174397"/>
    <lineage>
        <taxon>Eukaryota</taxon>
        <taxon>Metazoa</taxon>
        <taxon>Ecdysozoa</taxon>
        <taxon>Arthropoda</taxon>
        <taxon>Crustacea</taxon>
        <taxon>Multicrustacea</taxon>
        <taxon>Malacostraca</taxon>
        <taxon>Eumalacostraca</taxon>
        <taxon>Eucarida</taxon>
        <taxon>Decapoda</taxon>
        <taxon>Pleocyemata</taxon>
        <taxon>Anomura</taxon>
        <taxon>Paguroidea</taxon>
        <taxon>Paguridae</taxon>
        <taxon>Pagurus</taxon>
    </lineage>
</organism>
<keyword evidence="4" id="KW-0472">Membrane</keyword>
<dbReference type="PANTHER" id="PTHR10913">
    <property type="entry name" value="FOLLISTATIN-RELATED"/>
    <property type="match status" value="1"/>
</dbReference>
<dbReference type="SMART" id="SM00280">
    <property type="entry name" value="KAZAL"/>
    <property type="match status" value="1"/>
</dbReference>
<evidence type="ECO:0000313" key="6">
    <source>
        <dbReference type="EMBL" id="CDK12495.1"/>
    </source>
</evidence>
<keyword evidence="4" id="KW-0812">Transmembrane</keyword>
<evidence type="ECO:0000259" key="5">
    <source>
        <dbReference type="PROSITE" id="PS51465"/>
    </source>
</evidence>
<dbReference type="Gene3D" id="3.30.60.30">
    <property type="match status" value="1"/>
</dbReference>
<dbReference type="GO" id="GO:0008233">
    <property type="term" value="F:peptidase activity"/>
    <property type="evidence" value="ECO:0007669"/>
    <property type="project" value="UniProtKB-KW"/>
</dbReference>
<dbReference type="PANTHER" id="PTHR10913:SF45">
    <property type="entry name" value="FOLLISTATIN, ISOFORM A-RELATED"/>
    <property type="match status" value="1"/>
</dbReference>
<feature type="domain" description="Kazal-like" evidence="5">
    <location>
        <begin position="42"/>
        <end position="95"/>
    </location>
</feature>
<dbReference type="PROSITE" id="PS51465">
    <property type="entry name" value="KAZAL_2"/>
    <property type="match status" value="1"/>
</dbReference>
<keyword evidence="3" id="KW-1015">Disulfide bond</keyword>